<dbReference type="InterPro" id="IPR029787">
    <property type="entry name" value="Nucleotide_cyclase"/>
</dbReference>
<dbReference type="GO" id="GO:1902201">
    <property type="term" value="P:negative regulation of bacterial-type flagellum-dependent cell motility"/>
    <property type="evidence" value="ECO:0007669"/>
    <property type="project" value="TreeGrafter"/>
</dbReference>
<evidence type="ECO:0000259" key="7">
    <source>
        <dbReference type="PROSITE" id="PS50887"/>
    </source>
</evidence>
<dbReference type="InterPro" id="IPR000014">
    <property type="entry name" value="PAS"/>
</dbReference>
<protein>
    <recommendedName>
        <fullName evidence="3">diguanylate cyclase</fullName>
        <ecNumber evidence="3">2.7.7.65</ecNumber>
    </recommendedName>
</protein>
<comment type="cofactor">
    <cofactor evidence="1">
        <name>Mg(2+)</name>
        <dbReference type="ChEBI" id="CHEBI:18420"/>
    </cofactor>
</comment>
<organism evidence="8 9">
    <name type="scientific">Aquipseudomonas campi</name>
    <dbReference type="NCBI Taxonomy" id="2731681"/>
    <lineage>
        <taxon>Bacteria</taxon>
        <taxon>Pseudomonadati</taxon>
        <taxon>Pseudomonadota</taxon>
        <taxon>Gammaproteobacteria</taxon>
        <taxon>Pseudomonadales</taxon>
        <taxon>Pseudomonadaceae</taxon>
        <taxon>Aquipseudomonas</taxon>
    </lineage>
</organism>
<dbReference type="Pfam" id="PF13185">
    <property type="entry name" value="GAF_2"/>
    <property type="match status" value="1"/>
</dbReference>
<dbReference type="SUPFAM" id="SSF55073">
    <property type="entry name" value="Nucleotide cyclase"/>
    <property type="match status" value="1"/>
</dbReference>
<dbReference type="InterPro" id="IPR003018">
    <property type="entry name" value="GAF"/>
</dbReference>
<dbReference type="InterPro" id="IPR013655">
    <property type="entry name" value="PAS_fold_3"/>
</dbReference>
<evidence type="ECO:0000256" key="4">
    <source>
        <dbReference type="ARBA" id="ARBA00034247"/>
    </source>
</evidence>
<dbReference type="FunFam" id="3.30.70.270:FF:000001">
    <property type="entry name" value="Diguanylate cyclase domain protein"/>
    <property type="match status" value="1"/>
</dbReference>
<dbReference type="InterPro" id="IPR043128">
    <property type="entry name" value="Rev_trsase/Diguanyl_cyclase"/>
</dbReference>
<dbReference type="NCBIfam" id="TIGR00229">
    <property type="entry name" value="sensory_box"/>
    <property type="match status" value="1"/>
</dbReference>
<dbReference type="GO" id="GO:0043709">
    <property type="term" value="P:cell adhesion involved in single-species biofilm formation"/>
    <property type="evidence" value="ECO:0007669"/>
    <property type="project" value="TreeGrafter"/>
</dbReference>
<dbReference type="Proteomes" id="UP000501379">
    <property type="component" value="Chromosome"/>
</dbReference>
<dbReference type="Pfam" id="PF08447">
    <property type="entry name" value="PAS_3"/>
    <property type="match status" value="2"/>
</dbReference>
<dbReference type="CDD" id="cd00130">
    <property type="entry name" value="PAS"/>
    <property type="match status" value="2"/>
</dbReference>
<evidence type="ECO:0000313" key="8">
    <source>
        <dbReference type="EMBL" id="QKE64125.1"/>
    </source>
</evidence>
<dbReference type="InterPro" id="IPR000160">
    <property type="entry name" value="GGDEF_dom"/>
</dbReference>
<dbReference type="EMBL" id="CP053697">
    <property type="protein sequence ID" value="QKE64125.1"/>
    <property type="molecule type" value="Genomic_DNA"/>
</dbReference>
<dbReference type="GO" id="GO:0052621">
    <property type="term" value="F:diguanylate cyclase activity"/>
    <property type="evidence" value="ECO:0007669"/>
    <property type="project" value="UniProtKB-EC"/>
</dbReference>
<dbReference type="SMART" id="SM00267">
    <property type="entry name" value="GGDEF"/>
    <property type="match status" value="1"/>
</dbReference>
<dbReference type="AlphaFoldDB" id="A0A6M8G5B9"/>
<dbReference type="PROSITE" id="PS50887">
    <property type="entry name" value="GGDEF"/>
    <property type="match status" value="1"/>
</dbReference>
<dbReference type="InterPro" id="IPR035965">
    <property type="entry name" value="PAS-like_dom_sf"/>
</dbReference>
<dbReference type="Gene3D" id="3.30.450.20">
    <property type="entry name" value="PAS domain"/>
    <property type="match status" value="2"/>
</dbReference>
<dbReference type="PANTHER" id="PTHR45138:SF9">
    <property type="entry name" value="DIGUANYLATE CYCLASE DGCM-RELATED"/>
    <property type="match status" value="1"/>
</dbReference>
<dbReference type="SUPFAM" id="SSF55781">
    <property type="entry name" value="GAF domain-like"/>
    <property type="match status" value="1"/>
</dbReference>
<dbReference type="KEGG" id="pcam:HNE05_12465"/>
<reference evidence="8" key="1">
    <citation type="submission" date="2020-07" db="EMBL/GenBank/DDBJ databases">
        <title>Nitrate ammonifying Pseudomonas campi sp. nov. isolated from German agricultural grassland.</title>
        <authorList>
            <person name="Timsy T."/>
            <person name="Ulrich A."/>
            <person name="Spanner T."/>
            <person name="Foesel B."/>
            <person name="Kolb S."/>
            <person name="Horn M.A."/>
            <person name="Behrendt U."/>
        </authorList>
    </citation>
    <scope>NUCLEOTIDE SEQUENCE</scope>
    <source>
        <strain evidence="8">S1-A32-2</strain>
    </source>
</reference>
<dbReference type="InterPro" id="IPR029016">
    <property type="entry name" value="GAF-like_dom_sf"/>
</dbReference>
<dbReference type="SUPFAM" id="SSF55785">
    <property type="entry name" value="PYP-like sensor domain (PAS domain)"/>
    <property type="match status" value="2"/>
</dbReference>
<dbReference type="CDD" id="cd01949">
    <property type="entry name" value="GGDEF"/>
    <property type="match status" value="1"/>
</dbReference>
<evidence type="ECO:0000256" key="3">
    <source>
        <dbReference type="ARBA" id="ARBA00012528"/>
    </source>
</evidence>
<accession>A0A6M8G5B9</accession>
<evidence type="ECO:0000256" key="1">
    <source>
        <dbReference type="ARBA" id="ARBA00001946"/>
    </source>
</evidence>
<name>A0A6M8G5B9_9GAMM</name>
<dbReference type="PROSITE" id="PS50112">
    <property type="entry name" value="PAS"/>
    <property type="match status" value="2"/>
</dbReference>
<dbReference type="InterPro" id="IPR000700">
    <property type="entry name" value="PAS-assoc_C"/>
</dbReference>
<dbReference type="InterPro" id="IPR001610">
    <property type="entry name" value="PAC"/>
</dbReference>
<comment type="catalytic activity">
    <reaction evidence="4">
        <text>2 GTP = 3',3'-c-di-GMP + 2 diphosphate</text>
        <dbReference type="Rhea" id="RHEA:24898"/>
        <dbReference type="ChEBI" id="CHEBI:33019"/>
        <dbReference type="ChEBI" id="CHEBI:37565"/>
        <dbReference type="ChEBI" id="CHEBI:58805"/>
        <dbReference type="EC" id="2.7.7.65"/>
    </reaction>
</comment>
<dbReference type="PROSITE" id="PS50113">
    <property type="entry name" value="PAC"/>
    <property type="match status" value="2"/>
</dbReference>
<dbReference type="Gene3D" id="3.30.450.40">
    <property type="match status" value="1"/>
</dbReference>
<feature type="domain" description="GGDEF" evidence="7">
    <location>
        <begin position="457"/>
        <end position="590"/>
    </location>
</feature>
<dbReference type="SMART" id="SM00091">
    <property type="entry name" value="PAS"/>
    <property type="match status" value="2"/>
</dbReference>
<dbReference type="PANTHER" id="PTHR45138">
    <property type="entry name" value="REGULATORY COMPONENTS OF SENSORY TRANSDUCTION SYSTEM"/>
    <property type="match status" value="1"/>
</dbReference>
<evidence type="ECO:0000259" key="6">
    <source>
        <dbReference type="PROSITE" id="PS50113"/>
    </source>
</evidence>
<feature type="domain" description="PAC" evidence="6">
    <location>
        <begin position="240"/>
        <end position="293"/>
    </location>
</feature>
<proteinExistence type="predicted"/>
<keyword evidence="9" id="KW-1185">Reference proteome</keyword>
<dbReference type="SMART" id="SM00065">
    <property type="entry name" value="GAF"/>
    <property type="match status" value="1"/>
</dbReference>
<evidence type="ECO:0000313" key="9">
    <source>
        <dbReference type="Proteomes" id="UP000501379"/>
    </source>
</evidence>
<dbReference type="Gene3D" id="3.30.70.270">
    <property type="match status" value="1"/>
</dbReference>
<dbReference type="NCBIfam" id="TIGR00254">
    <property type="entry name" value="GGDEF"/>
    <property type="match status" value="1"/>
</dbReference>
<evidence type="ECO:0000256" key="2">
    <source>
        <dbReference type="ARBA" id="ARBA00004533"/>
    </source>
</evidence>
<evidence type="ECO:0000259" key="5">
    <source>
        <dbReference type="PROSITE" id="PS50112"/>
    </source>
</evidence>
<dbReference type="SMART" id="SM00086">
    <property type="entry name" value="PAC"/>
    <property type="match status" value="2"/>
</dbReference>
<dbReference type="EC" id="2.7.7.65" evidence="3"/>
<feature type="domain" description="PAS" evidence="5">
    <location>
        <begin position="164"/>
        <end position="236"/>
    </location>
</feature>
<gene>
    <name evidence="8" type="ORF">HNE05_12465</name>
</gene>
<feature type="domain" description="PAS" evidence="5">
    <location>
        <begin position="317"/>
        <end position="355"/>
    </location>
</feature>
<dbReference type="InterPro" id="IPR050469">
    <property type="entry name" value="Diguanylate_Cyclase"/>
</dbReference>
<feature type="domain" description="PAC" evidence="6">
    <location>
        <begin position="373"/>
        <end position="424"/>
    </location>
</feature>
<dbReference type="GO" id="GO:0005886">
    <property type="term" value="C:plasma membrane"/>
    <property type="evidence" value="ECO:0007669"/>
    <property type="project" value="UniProtKB-SubCell"/>
</dbReference>
<dbReference type="Pfam" id="PF00990">
    <property type="entry name" value="GGDEF"/>
    <property type="match status" value="1"/>
</dbReference>
<dbReference type="RefSeq" id="WP_173208752.1">
    <property type="nucleotide sequence ID" value="NZ_CP053697.2"/>
</dbReference>
<sequence>MQSLSSIRAPESANDELFDGLVRLARQHVGVMSALVIAGAEDQPRIRTCVGAALEHAVSLGHLEAPWRCTDALLVVPDVQCDERLRDLDLLAAAPHIRFLLACPLRAPAGEVLGILYLLHDQPRELNMAQQQTLHELAQLAAQLLAREAADADWQQQVDLLRENERRMALAITGSGTGIWDRNVATGEIHYSSGWKALLGYAEHEVGNRIEESYTRVHPADLTYVQASIQAHLEQHTEAYEVEHRLQCRDGSYKWVCSRGKVVERDVAGQPLRMIGTTTDISAMRALSEQAQQTASLMTDLTNEIPGMAFQYQRLADGRSCFTYASGGVRTIYGLSPEQLLANPDLLHEIIHPEDWALYLSSLAISATNLTPWHLEYRVQLPQQGTFWRQGDACPRQLEDGSVLWHGFIADITEHKLIEAELQEFATTDFLTQLCNRRSFMLQLETELSRVQRTAGHCATLLMFDLDHFKDINDRWGHFVGDQALRHFAAILRAQLRKTDAAGRMGGEEFAVLLSDTDIAQAMSFGERIRSELARTPLVHAGEQIPLAVSVGIAAINAGDPTPEAALSRSDIALYRAKRSGRNRIECHSEAAH</sequence>
<comment type="subcellular location">
    <subcellularLocation>
        <location evidence="2">Cell inner membrane</location>
    </subcellularLocation>
</comment>